<dbReference type="EMBL" id="JAZDUA010000235">
    <property type="protein sequence ID" value="KAK7863299.1"/>
    <property type="molecule type" value="Genomic_DNA"/>
</dbReference>
<gene>
    <name evidence="1" type="ORF">R5R35_005342</name>
</gene>
<proteinExistence type="predicted"/>
<accession>A0AAN9VEC3</accession>
<sequence>MALYMIIMDNTWVMCIIQTCVWVYKIVTELLRLERTVDEFLRAGQFIVRVWKWFAQCIKYIIKKACTFKTWITRRNIQMEQEQIDENNTACRFIVRVWKCFAQCIKYIIKKACTFKTRITRTNIQLEQEQIDENNNVECHLEASTSLLPQETIPTPNEASQCSMRNSDVIIHIESLQ</sequence>
<dbReference type="AlphaFoldDB" id="A0AAN9VEC3"/>
<dbReference type="Proteomes" id="UP001378592">
    <property type="component" value="Unassembled WGS sequence"/>
</dbReference>
<comment type="caution">
    <text evidence="1">The sequence shown here is derived from an EMBL/GenBank/DDBJ whole genome shotgun (WGS) entry which is preliminary data.</text>
</comment>
<evidence type="ECO:0000313" key="2">
    <source>
        <dbReference type="Proteomes" id="UP001378592"/>
    </source>
</evidence>
<organism evidence="1 2">
    <name type="scientific">Gryllus longicercus</name>
    <dbReference type="NCBI Taxonomy" id="2509291"/>
    <lineage>
        <taxon>Eukaryota</taxon>
        <taxon>Metazoa</taxon>
        <taxon>Ecdysozoa</taxon>
        <taxon>Arthropoda</taxon>
        <taxon>Hexapoda</taxon>
        <taxon>Insecta</taxon>
        <taxon>Pterygota</taxon>
        <taxon>Neoptera</taxon>
        <taxon>Polyneoptera</taxon>
        <taxon>Orthoptera</taxon>
        <taxon>Ensifera</taxon>
        <taxon>Gryllidea</taxon>
        <taxon>Grylloidea</taxon>
        <taxon>Gryllidae</taxon>
        <taxon>Gryllinae</taxon>
        <taxon>Gryllus</taxon>
    </lineage>
</organism>
<keyword evidence="2" id="KW-1185">Reference proteome</keyword>
<name>A0AAN9VEC3_9ORTH</name>
<reference evidence="1 2" key="1">
    <citation type="submission" date="2024-03" db="EMBL/GenBank/DDBJ databases">
        <title>The genome assembly and annotation of the cricket Gryllus longicercus Weissman &amp; Gray.</title>
        <authorList>
            <person name="Szrajer S."/>
            <person name="Gray D."/>
            <person name="Ylla G."/>
        </authorList>
    </citation>
    <scope>NUCLEOTIDE SEQUENCE [LARGE SCALE GENOMIC DNA]</scope>
    <source>
        <strain evidence="1">DAG 2021-001</strain>
        <tissue evidence="1">Whole body minus gut</tissue>
    </source>
</reference>
<protein>
    <submittedName>
        <fullName evidence="1">Uncharacterized protein</fullName>
    </submittedName>
</protein>
<evidence type="ECO:0000313" key="1">
    <source>
        <dbReference type="EMBL" id="KAK7863299.1"/>
    </source>
</evidence>